<dbReference type="InterPro" id="IPR026580">
    <property type="entry name" value="DivIB"/>
</dbReference>
<dbReference type="EMBL" id="NPCC01000005">
    <property type="protein sequence ID" value="PAE90244.1"/>
    <property type="molecule type" value="Genomic_DNA"/>
</dbReference>
<keyword evidence="3 8" id="KW-0132">Cell division</keyword>
<evidence type="ECO:0000256" key="8">
    <source>
        <dbReference type="HAMAP-Rule" id="MF_00912"/>
    </source>
</evidence>
<dbReference type="GO" id="GO:0043093">
    <property type="term" value="P:FtsZ-dependent cytokinesis"/>
    <property type="evidence" value="ECO:0007669"/>
    <property type="project" value="UniProtKB-UniRule"/>
</dbReference>
<dbReference type="PANTHER" id="PTHR37820">
    <property type="entry name" value="CELL DIVISION PROTEIN DIVIB"/>
    <property type="match status" value="1"/>
</dbReference>
<keyword evidence="4 8" id="KW-0812">Transmembrane</keyword>
<evidence type="ECO:0000313" key="9">
    <source>
        <dbReference type="EMBL" id="PAE90244.1"/>
    </source>
</evidence>
<dbReference type="PANTHER" id="PTHR37820:SF1">
    <property type="entry name" value="CELL DIVISION PROTEIN FTSQ"/>
    <property type="match status" value="1"/>
</dbReference>
<dbReference type="Gene3D" id="3.10.20.310">
    <property type="entry name" value="membrane protein fhac"/>
    <property type="match status" value="1"/>
</dbReference>
<organism evidence="9 10">
    <name type="scientific">Shouchella clausii</name>
    <name type="common">Alkalihalobacillus clausii</name>
    <dbReference type="NCBI Taxonomy" id="79880"/>
    <lineage>
        <taxon>Bacteria</taxon>
        <taxon>Bacillati</taxon>
        <taxon>Bacillota</taxon>
        <taxon>Bacilli</taxon>
        <taxon>Bacillales</taxon>
        <taxon>Bacillaceae</taxon>
        <taxon>Shouchella</taxon>
    </lineage>
</organism>
<evidence type="ECO:0000256" key="6">
    <source>
        <dbReference type="ARBA" id="ARBA00023136"/>
    </source>
</evidence>
<accession>A0A268P396</accession>
<dbReference type="InterPro" id="IPR050487">
    <property type="entry name" value="FtsQ_DivIB"/>
</dbReference>
<dbReference type="OMA" id="YMNDGNE"/>
<evidence type="ECO:0000256" key="4">
    <source>
        <dbReference type="ARBA" id="ARBA00022692"/>
    </source>
</evidence>
<comment type="subcellular location">
    <subcellularLocation>
        <location evidence="8">Cell membrane</location>
        <topology evidence="8">Single-pass type II membrane protein</topology>
    </subcellularLocation>
    <subcellularLocation>
        <location evidence="1">Membrane</location>
    </subcellularLocation>
    <text evidence="8">Localizes to the division septum.</text>
</comment>
<dbReference type="GO" id="GO:0032153">
    <property type="term" value="C:cell division site"/>
    <property type="evidence" value="ECO:0007669"/>
    <property type="project" value="UniProtKB-UniRule"/>
</dbReference>
<evidence type="ECO:0000256" key="2">
    <source>
        <dbReference type="ARBA" id="ARBA00022475"/>
    </source>
</evidence>
<dbReference type="InterPro" id="IPR034746">
    <property type="entry name" value="POTRA"/>
</dbReference>
<reference evidence="9 10" key="1">
    <citation type="submission" date="2017-07" db="EMBL/GenBank/DDBJ databases">
        <title>Isolation and whole genome analysis of endospore-forming bacteria from heroin.</title>
        <authorList>
            <person name="Kalinowski J."/>
            <person name="Ahrens B."/>
            <person name="Al-Dilaimi A."/>
            <person name="Winkler A."/>
            <person name="Wibberg D."/>
            <person name="Schleenbecker U."/>
            <person name="Ruckert C."/>
            <person name="Wolfel R."/>
            <person name="Grass G."/>
        </authorList>
    </citation>
    <scope>NUCLEOTIDE SEQUENCE [LARGE SCALE GENOMIC DNA]</scope>
    <source>
        <strain evidence="9 10">7539</strain>
    </source>
</reference>
<comment type="similarity">
    <text evidence="8">Belongs to the FtsQ/DivIB family. DivIB subfamily.</text>
</comment>
<keyword evidence="5 8" id="KW-1133">Transmembrane helix</keyword>
<feature type="transmembrane region" description="Helical" evidence="8">
    <location>
        <begin position="29"/>
        <end position="46"/>
    </location>
</feature>
<dbReference type="Proteomes" id="UP000216207">
    <property type="component" value="Unassembled WGS sequence"/>
</dbReference>
<dbReference type="HAMAP" id="MF_00912">
    <property type="entry name" value="DivIB"/>
    <property type="match status" value="1"/>
</dbReference>
<name>A0A268P396_SHOCL</name>
<proteinExistence type="inferred from homology"/>
<keyword evidence="6 8" id="KW-0472">Membrane</keyword>
<dbReference type="PROSITE" id="PS51779">
    <property type="entry name" value="POTRA"/>
    <property type="match status" value="1"/>
</dbReference>
<evidence type="ECO:0000256" key="3">
    <source>
        <dbReference type="ARBA" id="ARBA00022618"/>
    </source>
</evidence>
<evidence type="ECO:0000256" key="7">
    <source>
        <dbReference type="ARBA" id="ARBA00023306"/>
    </source>
</evidence>
<dbReference type="Pfam" id="PF08478">
    <property type="entry name" value="POTRA_1"/>
    <property type="match status" value="1"/>
</dbReference>
<dbReference type="Pfam" id="PF03799">
    <property type="entry name" value="FtsQ_DivIB_C"/>
    <property type="match status" value="1"/>
</dbReference>
<protein>
    <recommendedName>
        <fullName evidence="8">Cell division protein DivIB</fullName>
    </recommendedName>
</protein>
<dbReference type="InterPro" id="IPR013685">
    <property type="entry name" value="POTRA_FtsQ_type"/>
</dbReference>
<keyword evidence="7 8" id="KW-0131">Cell cycle</keyword>
<comment type="caution">
    <text evidence="9">The sequence shown here is derived from an EMBL/GenBank/DDBJ whole genome shotgun (WGS) entry which is preliminary data.</text>
</comment>
<dbReference type="InterPro" id="IPR005548">
    <property type="entry name" value="Cell_div_FtsQ/DivIB_C"/>
</dbReference>
<gene>
    <name evidence="8" type="primary">divIB</name>
    <name evidence="9" type="ORF">CHH72_04495</name>
</gene>
<dbReference type="RefSeq" id="WP_011247198.1">
    <property type="nucleotide sequence ID" value="NZ_CP012475.1"/>
</dbReference>
<comment type="function">
    <text evidence="8">Cell division protein that may be involved in stabilizing or promoting the assembly of the division complex.</text>
</comment>
<sequence length="254" mass="28365">MSQDKKVVSVNERIPTLQEKRKQKANRRILAFVLLFFLLIVVLVYFQSPLSGVKTIHIDGNQLVAEETILKASGLEEGMNIWHLSEGEREKAITSLKEIESAKIERELPVSVRITVSEYPRVGYVADGDTYLPLLQNGETLDPIPNGQLVGDAPVLVGFNDDDDVLAQLGEELVQTAPEIVGRISEILFTPTSTQPSELTLYMTDGNEVKTNVESFAQSMQPYPQVAAQLDPEKQGVLYMKMSPYFKETEHDSQ</sequence>
<evidence type="ECO:0000256" key="1">
    <source>
        <dbReference type="ARBA" id="ARBA00004370"/>
    </source>
</evidence>
<evidence type="ECO:0000313" key="10">
    <source>
        <dbReference type="Proteomes" id="UP000216207"/>
    </source>
</evidence>
<evidence type="ECO:0000256" key="5">
    <source>
        <dbReference type="ARBA" id="ARBA00022989"/>
    </source>
</evidence>
<dbReference type="AlphaFoldDB" id="A0A268P396"/>
<dbReference type="GO" id="GO:0005886">
    <property type="term" value="C:plasma membrane"/>
    <property type="evidence" value="ECO:0007669"/>
    <property type="project" value="UniProtKB-SubCell"/>
</dbReference>
<keyword evidence="2 8" id="KW-1003">Cell membrane</keyword>
<dbReference type="Gene3D" id="3.40.50.10960">
    <property type="match status" value="1"/>
</dbReference>